<protein>
    <recommendedName>
        <fullName evidence="3">Transglutaminase-like domain-containing protein</fullName>
    </recommendedName>
</protein>
<feature type="transmembrane region" description="Helical" evidence="2">
    <location>
        <begin position="497"/>
        <end position="515"/>
    </location>
</feature>
<dbReference type="InterPro" id="IPR002931">
    <property type="entry name" value="Transglutaminase-like"/>
</dbReference>
<evidence type="ECO:0000256" key="2">
    <source>
        <dbReference type="SAM" id="Phobius"/>
    </source>
</evidence>
<dbReference type="PANTHER" id="PTHR42736:SF1">
    <property type="entry name" value="PROTEIN-GLUTAMINE GAMMA-GLUTAMYLTRANSFERASE"/>
    <property type="match status" value="1"/>
</dbReference>
<keyword evidence="2" id="KW-1133">Transmembrane helix</keyword>
<dbReference type="PANTHER" id="PTHR42736">
    <property type="entry name" value="PROTEIN-GLUTAMINE GAMMA-GLUTAMYLTRANSFERASE"/>
    <property type="match status" value="1"/>
</dbReference>
<name>A0A6C7E7M0_ILUCY</name>
<dbReference type="InterPro" id="IPR052901">
    <property type="entry name" value="Bact_TGase-like"/>
</dbReference>
<feature type="compositionally biased region" description="Polar residues" evidence="1">
    <location>
        <begin position="1"/>
        <end position="17"/>
    </location>
</feature>
<dbReference type="Pfam" id="PF01841">
    <property type="entry name" value="Transglut_core"/>
    <property type="match status" value="1"/>
</dbReference>
<evidence type="ECO:0000259" key="3">
    <source>
        <dbReference type="SMART" id="SM00460"/>
    </source>
</evidence>
<evidence type="ECO:0000313" key="4">
    <source>
        <dbReference type="EMBL" id="BAN03664.1"/>
    </source>
</evidence>
<feature type="transmembrane region" description="Helical" evidence="2">
    <location>
        <begin position="416"/>
        <end position="434"/>
    </location>
</feature>
<feature type="compositionally biased region" description="Basic and acidic residues" evidence="1">
    <location>
        <begin position="232"/>
        <end position="245"/>
    </location>
</feature>
<dbReference type="Gene3D" id="3.10.620.30">
    <property type="match status" value="1"/>
</dbReference>
<feature type="transmembrane region" description="Helical" evidence="2">
    <location>
        <begin position="81"/>
        <end position="103"/>
    </location>
</feature>
<evidence type="ECO:0000256" key="1">
    <source>
        <dbReference type="SAM" id="MobiDB-lite"/>
    </source>
</evidence>
<dbReference type="Proteomes" id="UP000011863">
    <property type="component" value="Chromosome"/>
</dbReference>
<dbReference type="SUPFAM" id="SSF54001">
    <property type="entry name" value="Cysteine proteinases"/>
    <property type="match status" value="1"/>
</dbReference>
<reference evidence="4 5" key="1">
    <citation type="journal article" date="2013" name="Int. J. Syst. Evol. Microbiol.">
        <title>Ilumatobacter nonamiense sp. nov. and Ilumatobacter coccineum sp. nov., isolated from seashore sand.</title>
        <authorList>
            <person name="Matsumoto A."/>
            <person name="Kasai H."/>
            <person name="Matsuo Y."/>
            <person name="Shizuri Y."/>
            <person name="Ichikawa N."/>
            <person name="Fujita N."/>
            <person name="Omura S."/>
            <person name="Takahashi Y."/>
        </authorList>
    </citation>
    <scope>NUCLEOTIDE SEQUENCE [LARGE SCALE GENOMIC DNA]</scope>
    <source>
        <strain evidence="5">NBRC 103263 / KCTC 29153 / YM16-304</strain>
    </source>
</reference>
<accession>A0A6C7E7M0</accession>
<evidence type="ECO:0000313" key="5">
    <source>
        <dbReference type="Proteomes" id="UP000011863"/>
    </source>
</evidence>
<keyword evidence="5" id="KW-1185">Reference proteome</keyword>
<dbReference type="SMART" id="SM00460">
    <property type="entry name" value="TGc"/>
    <property type="match status" value="1"/>
</dbReference>
<dbReference type="InterPro" id="IPR021878">
    <property type="entry name" value="TgpA_N"/>
</dbReference>
<dbReference type="AlphaFoldDB" id="A0A6C7E7M0"/>
<feature type="region of interest" description="Disordered" evidence="1">
    <location>
        <begin position="1"/>
        <end position="54"/>
    </location>
</feature>
<sequence>MSSLLEQPLPSSDSSTDAPGATERHDPPRAGEQRPRDADDPADHGDLRVGRRRPGGLAPGAGAFIGAWLVGVAIARLTGAAAVVLLLVVTAVALAASMLSGWVRLRSIGTIDVTTPTLVTTDDVFDLRIRHDDDAPSRSPLYATVRAAASDAVTRVELGHRGDTMTAEFTMHRAGTVTRLDATIETNGTAGLLWWKRTVRVPIRLHVAPASSAPTLDVDERASTDDGSSTDGRGRPIGDIDGIRPWRQGESDQAIHWPSTIRSGSIVARARRSAVETRWTIPLDSDPARLRWTLEQGLRHGHEVYVELPDGDTVEVRDGDDAARWSTLAADRRPATATACERVSIWKRNWSLSGYRSEDELVDPVPRWWTAAAAAIALNMLLGALDATMITRVAATLGIAVGAALAVRLRAQTPPAWLRVTIMAIAIGALARIAVQASGIGGLIEALRGPMPDLLMLLLVLHGAESLSRRSVRVHLAITGVVVAYAAGLRIDDRVGWWMLAWGIAALVSLATLSARTSPTRERVDARTSRRRAGRGIAWFALSTMVAFGLASLVPIPDGPASLGLPAVSNSEALPDAGALAGPEGNTPPPSNGVTDAPNRGALGEVAGYPGFSETLDTSVRGDLGDEIVMRVRAPEPAFWRGQTFTEFDGRTWRITGADGPTVEGPQISVEPTLGDLARRGTPTEEFVQTFHVESDLPNVVFAASRPETIVFDGNINTRPDGALRADRTLTAGTIYTVVSQRVQVTPEMLRAQGDLAERFDELTDNRSDELLTAFLTIPDSTTQRTIDLAEQLRVDGSTYDTILAYERWLSTNTEYDINAPVPADGADAVDDYLFESRRGFCEQIASSLVVMLRSQGVPARLATGYIPGERDQVSGVWKVRASDAHAWVEVWFPETGWQAFDPTASVPLAGDTEASTVGNDVADAVIAGITSRPVEIALAALLVGLALGAVRGLAELRRRRERGPWGLLHDRFAALAPEARTARDVADDVSHRVDEAASSVDDPPRAVDPHAVGEMLDRVAFDPTFTPSDDDQRVTARSIRDLERQLRRSR</sequence>
<dbReference type="InterPro" id="IPR038765">
    <property type="entry name" value="Papain-like_cys_pep_sf"/>
</dbReference>
<keyword evidence="2" id="KW-0472">Membrane</keyword>
<dbReference type="KEGG" id="aym:YM304_33500"/>
<keyword evidence="2" id="KW-0812">Transmembrane</keyword>
<proteinExistence type="predicted"/>
<feature type="domain" description="Transglutaminase-like" evidence="3">
    <location>
        <begin position="834"/>
        <end position="905"/>
    </location>
</feature>
<feature type="region of interest" description="Disordered" evidence="1">
    <location>
        <begin position="216"/>
        <end position="245"/>
    </location>
</feature>
<dbReference type="RefSeq" id="WP_015442911.1">
    <property type="nucleotide sequence ID" value="NC_020520.1"/>
</dbReference>
<dbReference type="OrthoDB" id="9804023at2"/>
<feature type="transmembrane region" description="Helical" evidence="2">
    <location>
        <begin position="390"/>
        <end position="409"/>
    </location>
</feature>
<organism evidence="4 5">
    <name type="scientific">Ilumatobacter coccineus (strain NBRC 103263 / KCTC 29153 / YM16-304)</name>
    <dbReference type="NCBI Taxonomy" id="1313172"/>
    <lineage>
        <taxon>Bacteria</taxon>
        <taxon>Bacillati</taxon>
        <taxon>Actinomycetota</taxon>
        <taxon>Acidimicrobiia</taxon>
        <taxon>Acidimicrobiales</taxon>
        <taxon>Ilumatobacteraceae</taxon>
        <taxon>Ilumatobacter</taxon>
    </lineage>
</organism>
<gene>
    <name evidence="4" type="ORF">YM304_33500</name>
</gene>
<feature type="transmembrane region" description="Helical" evidence="2">
    <location>
        <begin position="472"/>
        <end position="491"/>
    </location>
</feature>
<feature type="transmembrane region" description="Helical" evidence="2">
    <location>
        <begin position="440"/>
        <end position="460"/>
    </location>
</feature>
<feature type="transmembrane region" description="Helical" evidence="2">
    <location>
        <begin position="57"/>
        <end position="75"/>
    </location>
</feature>
<dbReference type="Pfam" id="PF11992">
    <property type="entry name" value="TgpA_N"/>
    <property type="match status" value="1"/>
</dbReference>
<feature type="transmembrane region" description="Helical" evidence="2">
    <location>
        <begin position="536"/>
        <end position="556"/>
    </location>
</feature>
<dbReference type="EMBL" id="AP012057">
    <property type="protein sequence ID" value="BAN03664.1"/>
    <property type="molecule type" value="Genomic_DNA"/>
</dbReference>
<feature type="region of interest" description="Disordered" evidence="1">
    <location>
        <begin position="574"/>
        <end position="616"/>
    </location>
</feature>
<feature type="compositionally biased region" description="Basic and acidic residues" evidence="1">
    <location>
        <begin position="22"/>
        <end position="49"/>
    </location>
</feature>